<feature type="region of interest" description="Disordered" evidence="7">
    <location>
        <begin position="539"/>
        <end position="560"/>
    </location>
</feature>
<evidence type="ECO:0000256" key="1">
    <source>
        <dbReference type="ARBA" id="ARBA00022723"/>
    </source>
</evidence>
<feature type="compositionally biased region" description="Polar residues" evidence="7">
    <location>
        <begin position="109"/>
        <end position="132"/>
    </location>
</feature>
<evidence type="ECO:0000256" key="2">
    <source>
        <dbReference type="ARBA" id="ARBA00022833"/>
    </source>
</evidence>
<keyword evidence="6" id="KW-0539">Nucleus</keyword>
<evidence type="ECO:0000256" key="3">
    <source>
        <dbReference type="ARBA" id="ARBA00023015"/>
    </source>
</evidence>
<dbReference type="EMBL" id="JAKWFO010000008">
    <property type="protein sequence ID" value="KAI9634295.1"/>
    <property type="molecule type" value="Genomic_DNA"/>
</dbReference>
<evidence type="ECO:0000256" key="6">
    <source>
        <dbReference type="ARBA" id="ARBA00023242"/>
    </source>
</evidence>
<evidence type="ECO:0000259" key="8">
    <source>
        <dbReference type="SMART" id="SM00906"/>
    </source>
</evidence>
<keyword evidence="4" id="KW-0238">DNA-binding</keyword>
<feature type="compositionally biased region" description="Low complexity" evidence="7">
    <location>
        <begin position="546"/>
        <end position="560"/>
    </location>
</feature>
<keyword evidence="3" id="KW-0805">Transcription regulation</keyword>
<dbReference type="SMART" id="SM00906">
    <property type="entry name" value="Fungal_trans"/>
    <property type="match status" value="1"/>
</dbReference>
<protein>
    <recommendedName>
        <fullName evidence="8">Xylanolytic transcriptional activator regulatory domain-containing protein</fullName>
    </recommendedName>
</protein>
<dbReference type="RefSeq" id="XP_052944072.1">
    <property type="nucleotide sequence ID" value="XM_053090374.1"/>
</dbReference>
<gene>
    <name evidence="9" type="ORF">MKK02DRAFT_38969</name>
</gene>
<evidence type="ECO:0000256" key="7">
    <source>
        <dbReference type="SAM" id="MobiDB-lite"/>
    </source>
</evidence>
<evidence type="ECO:0000313" key="10">
    <source>
        <dbReference type="Proteomes" id="UP001164286"/>
    </source>
</evidence>
<dbReference type="InterPro" id="IPR007219">
    <property type="entry name" value="XnlR_reg_dom"/>
</dbReference>
<accession>A0AA38H5C0</accession>
<evidence type="ECO:0000256" key="5">
    <source>
        <dbReference type="ARBA" id="ARBA00023163"/>
    </source>
</evidence>
<sequence>MERHVPAVGIRSGGVRLEVSRSRANYVSEMERKRVSQKSSSEATHSLASSSPSTIRNNDMARSGRETSSSAHSIQDTTPDMQIVADRLQPLESALHSGPDASAYDLQDPFQSVPNRSQAGWSAQAGQSSTPSYISPVPLPSAIRPDEVLLQTYFAWQCPQHMPVDEQFFRRDMQSNPTGPYFSPLLLYTLQAQASRHLVTEDGWSYVEKANSLLLSTLSEPPSIPTIQALLVLSGRDLAMGQASAGWLKSGMAFRMIDDLQIREELAKQAGTGGDGSERSYMRRRIFWTAYTWDKFFALTLGRRPAFSFIVDDDQLPPTLSSQLSWYPYHPIETFPSYRPQPSLDGETFFASCLVYQEIERIITRLYQPHRAYSLEQDKQFVQVASSRLLEWRRKVPEVLLDTSYLPAVSPPPHILTVNILYRVAWILLHRPMRYRATSLGEKQAAAHTCIARSAEINILFDMHERTFNLRNITYLLAYMAYVTATIDVDEAMSGDPARSIPAKQRLELTLRVLTQASAHTPGIQRSIHHLRQKLVQRPDRLVSGTTTPTTAHPSATAQTQSGDLLAVSAGMSSLAESQASGGALDLAFEQLFASLLPEFAVENPISWSEFGMEDALPASTEDMDWLWS</sequence>
<evidence type="ECO:0000313" key="9">
    <source>
        <dbReference type="EMBL" id="KAI9634295.1"/>
    </source>
</evidence>
<dbReference type="AlphaFoldDB" id="A0AA38H5C0"/>
<dbReference type="Proteomes" id="UP001164286">
    <property type="component" value="Unassembled WGS sequence"/>
</dbReference>
<feature type="domain" description="Xylanolytic transcriptional activator regulatory" evidence="8">
    <location>
        <begin position="246"/>
        <end position="323"/>
    </location>
</feature>
<keyword evidence="10" id="KW-1185">Reference proteome</keyword>
<dbReference type="GO" id="GO:0006351">
    <property type="term" value="P:DNA-templated transcription"/>
    <property type="evidence" value="ECO:0007669"/>
    <property type="project" value="InterPro"/>
</dbReference>
<dbReference type="GO" id="GO:0008270">
    <property type="term" value="F:zinc ion binding"/>
    <property type="evidence" value="ECO:0007669"/>
    <property type="project" value="InterPro"/>
</dbReference>
<dbReference type="GeneID" id="77729579"/>
<feature type="region of interest" description="Disordered" evidence="7">
    <location>
        <begin position="27"/>
        <end position="78"/>
    </location>
</feature>
<dbReference type="PANTHER" id="PTHR31313:SF81">
    <property type="entry name" value="TY1 ENHANCER ACTIVATOR"/>
    <property type="match status" value="1"/>
</dbReference>
<organism evidence="9 10">
    <name type="scientific">Dioszegia hungarica</name>
    <dbReference type="NCBI Taxonomy" id="4972"/>
    <lineage>
        <taxon>Eukaryota</taxon>
        <taxon>Fungi</taxon>
        <taxon>Dikarya</taxon>
        <taxon>Basidiomycota</taxon>
        <taxon>Agaricomycotina</taxon>
        <taxon>Tremellomycetes</taxon>
        <taxon>Tremellales</taxon>
        <taxon>Bulleribasidiaceae</taxon>
        <taxon>Dioszegia</taxon>
    </lineage>
</organism>
<keyword evidence="1" id="KW-0479">Metal-binding</keyword>
<evidence type="ECO:0000256" key="4">
    <source>
        <dbReference type="ARBA" id="ARBA00023125"/>
    </source>
</evidence>
<proteinExistence type="predicted"/>
<keyword evidence="2" id="KW-0862">Zinc</keyword>
<comment type="caution">
    <text evidence="9">The sequence shown here is derived from an EMBL/GenBank/DDBJ whole genome shotgun (WGS) entry which is preliminary data.</text>
</comment>
<feature type="region of interest" description="Disordered" evidence="7">
    <location>
        <begin position="94"/>
        <end position="132"/>
    </location>
</feature>
<dbReference type="CDD" id="cd12148">
    <property type="entry name" value="fungal_TF_MHR"/>
    <property type="match status" value="1"/>
</dbReference>
<keyword evidence="5" id="KW-0804">Transcription</keyword>
<feature type="compositionally biased region" description="Polar residues" evidence="7">
    <location>
        <begin position="66"/>
        <end position="78"/>
    </location>
</feature>
<name>A0AA38H5C0_9TREE</name>
<reference evidence="9" key="1">
    <citation type="journal article" date="2022" name="G3 (Bethesda)">
        <title>High quality genome of the basidiomycete yeast Dioszegia hungarica PDD-24b-2 isolated from cloud water.</title>
        <authorList>
            <person name="Jarrige D."/>
            <person name="Haridas S."/>
            <person name="Bleykasten-Grosshans C."/>
            <person name="Joly M."/>
            <person name="Nadalig T."/>
            <person name="Sancelme M."/>
            <person name="Vuilleumier S."/>
            <person name="Grigoriev I.V."/>
            <person name="Amato P."/>
            <person name="Bringel F."/>
        </authorList>
    </citation>
    <scope>NUCLEOTIDE SEQUENCE</scope>
    <source>
        <strain evidence="9">PDD-24b-2</strain>
    </source>
</reference>
<dbReference type="Pfam" id="PF04082">
    <property type="entry name" value="Fungal_trans"/>
    <property type="match status" value="1"/>
</dbReference>
<feature type="compositionally biased region" description="Low complexity" evidence="7">
    <location>
        <begin position="39"/>
        <end position="53"/>
    </location>
</feature>
<dbReference type="GO" id="GO:0003677">
    <property type="term" value="F:DNA binding"/>
    <property type="evidence" value="ECO:0007669"/>
    <property type="project" value="UniProtKB-KW"/>
</dbReference>
<dbReference type="PANTHER" id="PTHR31313">
    <property type="entry name" value="TY1 ENHANCER ACTIVATOR"/>
    <property type="match status" value="1"/>
</dbReference>
<dbReference type="InterPro" id="IPR051615">
    <property type="entry name" value="Transcr_Regulatory_Elem"/>
</dbReference>